<dbReference type="Proteomes" id="UP001176940">
    <property type="component" value="Unassembled WGS sequence"/>
</dbReference>
<dbReference type="InterPro" id="IPR000402">
    <property type="entry name" value="Na/K_ATPase_sub_beta"/>
</dbReference>
<evidence type="ECO:0000256" key="1">
    <source>
        <dbReference type="ARBA" id="ARBA00004401"/>
    </source>
</evidence>
<evidence type="ECO:0000256" key="13">
    <source>
        <dbReference type="ARBA" id="ARBA00023136"/>
    </source>
</evidence>
<evidence type="ECO:0000256" key="15">
    <source>
        <dbReference type="ARBA" id="ARBA00023180"/>
    </source>
</evidence>
<proteinExistence type="inferred from homology"/>
<dbReference type="Pfam" id="PF00287">
    <property type="entry name" value="Na_K-ATPase"/>
    <property type="match status" value="1"/>
</dbReference>
<feature type="transmembrane region" description="Helical" evidence="17">
    <location>
        <begin position="37"/>
        <end position="63"/>
    </location>
</feature>
<comment type="function">
    <text evidence="17">This is the non-catalytic component of the active enzyme, which catalyzes the hydrolysis of ATP coupled with the exchange of Na(+) and K(+) ions across the plasma membrane.</text>
</comment>
<comment type="subcellular location">
    <subcellularLocation>
        <location evidence="1">Cell membrane</location>
        <topology evidence="1">Single-pass type II membrane protein</topology>
    </subcellularLocation>
    <subcellularLocation>
        <location evidence="17">Membrane</location>
    </subcellularLocation>
</comment>
<dbReference type="Gene3D" id="1.20.5.170">
    <property type="match status" value="1"/>
</dbReference>
<name>A0ABN9LUE1_9NEOB</name>
<gene>
    <name evidence="18" type="ORF">RIMI_LOCUS13269543</name>
</gene>
<dbReference type="PROSITE" id="PS00391">
    <property type="entry name" value="ATPASE_NA_K_BETA_2"/>
    <property type="match status" value="1"/>
</dbReference>
<accession>A0ABN9LUE1</accession>
<evidence type="ECO:0000256" key="2">
    <source>
        <dbReference type="ARBA" id="ARBA00005876"/>
    </source>
</evidence>
<evidence type="ECO:0000256" key="11">
    <source>
        <dbReference type="ARBA" id="ARBA00023053"/>
    </source>
</evidence>
<reference evidence="18" key="1">
    <citation type="submission" date="2023-07" db="EMBL/GenBank/DDBJ databases">
        <authorList>
            <person name="Stuckert A."/>
        </authorList>
    </citation>
    <scope>NUCLEOTIDE SEQUENCE</scope>
</reference>
<keyword evidence="15" id="KW-0325">Glycoprotein</keyword>
<evidence type="ECO:0000313" key="18">
    <source>
        <dbReference type="EMBL" id="CAJ0950994.1"/>
    </source>
</evidence>
<comment type="caution">
    <text evidence="18">The sequence shown here is derived from an EMBL/GenBank/DDBJ whole genome shotgun (WGS) entry which is preliminary data.</text>
</comment>
<evidence type="ECO:0000256" key="16">
    <source>
        <dbReference type="ARBA" id="ARBA00023201"/>
    </source>
</evidence>
<dbReference type="PANTHER" id="PTHR11523">
    <property type="entry name" value="SODIUM/POTASSIUM-DEPENDENT ATPASE BETA SUBUNIT"/>
    <property type="match status" value="1"/>
</dbReference>
<keyword evidence="16" id="KW-0739">Sodium transport</keyword>
<keyword evidence="14" id="KW-1015">Disulfide bond</keyword>
<evidence type="ECO:0000256" key="8">
    <source>
        <dbReference type="ARBA" id="ARBA00022958"/>
    </source>
</evidence>
<keyword evidence="5" id="KW-0633">Potassium transport</keyword>
<keyword evidence="4" id="KW-1003">Cell membrane</keyword>
<keyword evidence="11" id="KW-0915">Sodium</keyword>
<keyword evidence="7 17" id="KW-0812">Transmembrane</keyword>
<keyword evidence="10 17" id="KW-1133">Transmembrane helix</keyword>
<evidence type="ECO:0000256" key="4">
    <source>
        <dbReference type="ARBA" id="ARBA00022475"/>
    </source>
</evidence>
<sequence>MAALTQKKTCGQIMDEFKEFMWNPRTREFMGRTASSWVLIVSFYVVFYAFLTAVFSFSMWVMLQTIDEYNPKYSDRLTNPGLMIRPKLDTLEVVYSLTSQNSSWENYKESLRILLEDYNTTVQEERGINCTSGVYNKQEDTGDVRNYPKKACWFLRQKLENCSGIDDPTFGYKDGQPCVLIKMNRQSTRPLHFISS</sequence>
<dbReference type="EMBL" id="CAUEEQ010032604">
    <property type="protein sequence ID" value="CAJ0950994.1"/>
    <property type="molecule type" value="Genomic_DNA"/>
</dbReference>
<evidence type="ECO:0000256" key="12">
    <source>
        <dbReference type="ARBA" id="ARBA00023065"/>
    </source>
</evidence>
<keyword evidence="19" id="KW-1185">Reference proteome</keyword>
<evidence type="ECO:0000256" key="10">
    <source>
        <dbReference type="ARBA" id="ARBA00022989"/>
    </source>
</evidence>
<keyword evidence="3 17" id="KW-0813">Transport</keyword>
<comment type="similarity">
    <text evidence="2 17">Belongs to the X(+)/potassium ATPases subunit beta family.</text>
</comment>
<evidence type="ECO:0000256" key="7">
    <source>
        <dbReference type="ARBA" id="ARBA00022692"/>
    </source>
</evidence>
<evidence type="ECO:0000256" key="6">
    <source>
        <dbReference type="ARBA" id="ARBA00022607"/>
    </source>
</evidence>
<keyword evidence="9" id="KW-0735">Signal-anchor</keyword>
<evidence type="ECO:0000313" key="19">
    <source>
        <dbReference type="Proteomes" id="UP001176940"/>
    </source>
</evidence>
<dbReference type="NCBIfam" id="TIGR01107">
    <property type="entry name" value="Na_K_ATPase_bet"/>
    <property type="match status" value="1"/>
</dbReference>
<organism evidence="18 19">
    <name type="scientific">Ranitomeya imitator</name>
    <name type="common">mimic poison frog</name>
    <dbReference type="NCBI Taxonomy" id="111125"/>
    <lineage>
        <taxon>Eukaryota</taxon>
        <taxon>Metazoa</taxon>
        <taxon>Chordata</taxon>
        <taxon>Craniata</taxon>
        <taxon>Vertebrata</taxon>
        <taxon>Euteleostomi</taxon>
        <taxon>Amphibia</taxon>
        <taxon>Batrachia</taxon>
        <taxon>Anura</taxon>
        <taxon>Neobatrachia</taxon>
        <taxon>Hyloidea</taxon>
        <taxon>Dendrobatidae</taxon>
        <taxon>Dendrobatinae</taxon>
        <taxon>Ranitomeya</taxon>
    </lineage>
</organism>
<evidence type="ECO:0000256" key="17">
    <source>
        <dbReference type="RuleBase" id="RU362099"/>
    </source>
</evidence>
<dbReference type="Gene3D" id="2.60.40.1660">
    <property type="entry name" value="Na, k-atpase alpha subunit"/>
    <property type="match status" value="1"/>
</dbReference>
<evidence type="ECO:0000256" key="14">
    <source>
        <dbReference type="ARBA" id="ARBA00023157"/>
    </source>
</evidence>
<evidence type="ECO:0000256" key="3">
    <source>
        <dbReference type="ARBA" id="ARBA00022448"/>
    </source>
</evidence>
<dbReference type="PANTHER" id="PTHR11523:SF26">
    <property type="entry name" value="SODIUM_POTASSIUM-TRANSPORTING ATPASE SUBUNIT BETA-2"/>
    <property type="match status" value="1"/>
</dbReference>
<keyword evidence="6" id="KW-0740">Sodium/potassium transport</keyword>
<protein>
    <recommendedName>
        <fullName evidence="17">Sodium/potassium-transporting ATPase subunit beta</fullName>
    </recommendedName>
</protein>
<dbReference type="InterPro" id="IPR038702">
    <property type="entry name" value="Na/K_ATPase_sub_beta_sf"/>
</dbReference>
<evidence type="ECO:0000256" key="5">
    <source>
        <dbReference type="ARBA" id="ARBA00022538"/>
    </source>
</evidence>
<dbReference type="PROSITE" id="PS00390">
    <property type="entry name" value="ATPASE_NA_K_BETA_1"/>
    <property type="match status" value="1"/>
</dbReference>
<evidence type="ECO:0000256" key="9">
    <source>
        <dbReference type="ARBA" id="ARBA00022968"/>
    </source>
</evidence>
<keyword evidence="8" id="KW-0630">Potassium</keyword>
<keyword evidence="13 17" id="KW-0472">Membrane</keyword>
<keyword evidence="12 17" id="KW-0406">Ion transport</keyword>